<keyword evidence="1" id="KW-0812">Transmembrane</keyword>
<feature type="transmembrane region" description="Helical" evidence="1">
    <location>
        <begin position="212"/>
        <end position="231"/>
    </location>
</feature>
<protein>
    <submittedName>
        <fullName evidence="2">Membrane protein</fullName>
    </submittedName>
</protein>
<feature type="transmembrane region" description="Helical" evidence="1">
    <location>
        <begin position="56"/>
        <end position="89"/>
    </location>
</feature>
<name>A0A919XCP8_9BACI</name>
<sequence>MNNSKQLIDGALFIAIYMVLVFISLFVPFISMITILLVAVPFIIYSTRYGLRPSLIMLIGASLLTMLFATFVALPLPIIAGLGGIMIGLAIKQEASPYETWARGTIGFVAGILFAFVFSLMVLHINVIEEFNQQMDEIMALSKNILTEIGMGKEVDQQFNLLEQQLALYKQLVPFGVVAVSILLALVNQWVSYKFLNRLENKHLRFPKFRNLRFSTSIIWIYLLAMVVSVFQKDPNGTVFIAAQNIIMLVGLFLIIQGFSFIFFYAHQKNLSKAIPVIAIVVTVLFAPILITFIRLLGIIDIGFGLRDRMVKRH</sequence>
<evidence type="ECO:0000313" key="3">
    <source>
        <dbReference type="Proteomes" id="UP000676917"/>
    </source>
</evidence>
<feature type="transmembrane region" description="Helical" evidence="1">
    <location>
        <begin position="12"/>
        <end position="44"/>
    </location>
</feature>
<comment type="caution">
    <text evidence="2">The sequence shown here is derived from an EMBL/GenBank/DDBJ whole genome shotgun (WGS) entry which is preliminary data.</text>
</comment>
<dbReference type="PANTHER" id="PTHR41324">
    <property type="entry name" value="MEMBRANE PROTEIN-RELATED"/>
    <property type="match status" value="1"/>
</dbReference>
<dbReference type="RefSeq" id="WP_212921697.1">
    <property type="nucleotide sequence ID" value="NZ_BORP01000006.1"/>
</dbReference>
<gene>
    <name evidence="2" type="ORF">J43TS3_28460</name>
</gene>
<feature type="transmembrane region" description="Helical" evidence="1">
    <location>
        <begin position="277"/>
        <end position="300"/>
    </location>
</feature>
<feature type="transmembrane region" description="Helical" evidence="1">
    <location>
        <begin position="172"/>
        <end position="191"/>
    </location>
</feature>
<organism evidence="2 3">
    <name type="scientific">Ornithinibacillus bavariensis</name>
    <dbReference type="NCBI Taxonomy" id="545502"/>
    <lineage>
        <taxon>Bacteria</taxon>
        <taxon>Bacillati</taxon>
        <taxon>Bacillota</taxon>
        <taxon>Bacilli</taxon>
        <taxon>Bacillales</taxon>
        <taxon>Bacillaceae</taxon>
        <taxon>Ornithinibacillus</taxon>
    </lineage>
</organism>
<dbReference type="Proteomes" id="UP000676917">
    <property type="component" value="Unassembled WGS sequence"/>
</dbReference>
<evidence type="ECO:0000313" key="2">
    <source>
        <dbReference type="EMBL" id="GIO28235.1"/>
    </source>
</evidence>
<dbReference type="InterPro" id="IPR018710">
    <property type="entry name" value="DUF2232"/>
</dbReference>
<dbReference type="AlphaFoldDB" id="A0A919XCP8"/>
<accession>A0A919XCP8</accession>
<evidence type="ECO:0000256" key="1">
    <source>
        <dbReference type="SAM" id="Phobius"/>
    </source>
</evidence>
<feature type="transmembrane region" description="Helical" evidence="1">
    <location>
        <begin position="243"/>
        <end position="265"/>
    </location>
</feature>
<keyword evidence="3" id="KW-1185">Reference proteome</keyword>
<proteinExistence type="predicted"/>
<reference evidence="2" key="1">
    <citation type="submission" date="2021-03" db="EMBL/GenBank/DDBJ databases">
        <title>Antimicrobial resistance genes in bacteria isolated from Japanese honey, and their potential for conferring macrolide and lincosamide resistance in the American foulbrood pathogen Paenibacillus larvae.</title>
        <authorList>
            <person name="Okamoto M."/>
            <person name="Kumagai M."/>
            <person name="Kanamori H."/>
            <person name="Takamatsu D."/>
        </authorList>
    </citation>
    <scope>NUCLEOTIDE SEQUENCE</scope>
    <source>
        <strain evidence="2">J43TS3</strain>
    </source>
</reference>
<keyword evidence="1" id="KW-1133">Transmembrane helix</keyword>
<dbReference type="Pfam" id="PF09991">
    <property type="entry name" value="DUF2232"/>
    <property type="match status" value="1"/>
</dbReference>
<keyword evidence="1" id="KW-0472">Membrane</keyword>
<feature type="transmembrane region" description="Helical" evidence="1">
    <location>
        <begin position="101"/>
        <end position="125"/>
    </location>
</feature>
<dbReference type="PANTHER" id="PTHR41324:SF1">
    <property type="entry name" value="DUF2232 DOMAIN-CONTAINING PROTEIN"/>
    <property type="match status" value="1"/>
</dbReference>
<dbReference type="EMBL" id="BORP01000006">
    <property type="protein sequence ID" value="GIO28235.1"/>
    <property type="molecule type" value="Genomic_DNA"/>
</dbReference>